<dbReference type="InParanoid" id="A0A6P7GDE9"/>
<gene>
    <name evidence="4" type="primary">LOC114338157</name>
</gene>
<evidence type="ECO:0000259" key="1">
    <source>
        <dbReference type="PROSITE" id="PS51352"/>
    </source>
</evidence>
<dbReference type="OrthoDB" id="294696at2759"/>
<evidence type="ECO:0000313" key="4">
    <source>
        <dbReference type="RefSeq" id="XP_028144537.1"/>
    </source>
</evidence>
<dbReference type="Proteomes" id="UP001652700">
    <property type="component" value="Unplaced"/>
</dbReference>
<dbReference type="EnsemblMetazoa" id="XM_028288736.2">
    <property type="protein sequence ID" value="XP_028144537.1"/>
    <property type="gene ID" value="LOC114338157"/>
</dbReference>
<dbReference type="InterPro" id="IPR036249">
    <property type="entry name" value="Thioredoxin-like_sf"/>
</dbReference>
<organism evidence="4">
    <name type="scientific">Diabrotica virgifera virgifera</name>
    <name type="common">western corn rootworm</name>
    <dbReference type="NCBI Taxonomy" id="50390"/>
    <lineage>
        <taxon>Eukaryota</taxon>
        <taxon>Metazoa</taxon>
        <taxon>Ecdysozoa</taxon>
        <taxon>Arthropoda</taxon>
        <taxon>Hexapoda</taxon>
        <taxon>Insecta</taxon>
        <taxon>Pterygota</taxon>
        <taxon>Neoptera</taxon>
        <taxon>Endopterygota</taxon>
        <taxon>Coleoptera</taxon>
        <taxon>Polyphaga</taxon>
        <taxon>Cucujiformia</taxon>
        <taxon>Chrysomeloidea</taxon>
        <taxon>Chrysomelidae</taxon>
        <taxon>Galerucinae</taxon>
        <taxon>Diabroticina</taxon>
        <taxon>Diabroticites</taxon>
        <taxon>Diabrotica</taxon>
    </lineage>
</organism>
<dbReference type="InterPro" id="IPR052643">
    <property type="entry name" value="ERP44"/>
</dbReference>
<dbReference type="GO" id="GO:0006457">
    <property type="term" value="P:protein folding"/>
    <property type="evidence" value="ECO:0007669"/>
    <property type="project" value="TreeGrafter"/>
</dbReference>
<dbReference type="InterPro" id="IPR013766">
    <property type="entry name" value="Thioredoxin_domain"/>
</dbReference>
<evidence type="ECO:0000313" key="2">
    <source>
        <dbReference type="EnsemblMetazoa" id="XP_028144537.1"/>
    </source>
</evidence>
<dbReference type="GO" id="GO:0005789">
    <property type="term" value="C:endoplasmic reticulum membrane"/>
    <property type="evidence" value="ECO:0007669"/>
    <property type="project" value="TreeGrafter"/>
</dbReference>
<evidence type="ECO:0000313" key="3">
    <source>
        <dbReference type="Proteomes" id="UP001652700"/>
    </source>
</evidence>
<proteinExistence type="predicted"/>
<dbReference type="PANTHER" id="PTHR46295:SF1">
    <property type="entry name" value="ENDOPLASMIC RETICULUM RESIDENT PROTEIN 44"/>
    <property type="match status" value="1"/>
</dbReference>
<dbReference type="PANTHER" id="PTHR46295">
    <property type="entry name" value="ENDOPLASMIC RETICULUM RESIDENT PROTEIN 44"/>
    <property type="match status" value="1"/>
</dbReference>
<accession>A0A6P7GDE9</accession>
<dbReference type="RefSeq" id="XP_028144537.1">
    <property type="nucleotide sequence ID" value="XM_028288736.1"/>
</dbReference>
<dbReference type="GO" id="GO:0005793">
    <property type="term" value="C:endoplasmic reticulum-Golgi intermediate compartment"/>
    <property type="evidence" value="ECO:0007669"/>
    <property type="project" value="TreeGrafter"/>
</dbReference>
<dbReference type="KEGG" id="dvv:114338157"/>
<dbReference type="GO" id="GO:0003756">
    <property type="term" value="F:protein disulfide isomerase activity"/>
    <property type="evidence" value="ECO:0007669"/>
    <property type="project" value="TreeGrafter"/>
</dbReference>
<feature type="domain" description="Thioredoxin" evidence="1">
    <location>
        <begin position="15"/>
        <end position="143"/>
    </location>
</feature>
<dbReference type="Pfam" id="PF00085">
    <property type="entry name" value="Thioredoxin"/>
    <property type="match status" value="1"/>
</dbReference>
<keyword evidence="3" id="KW-1185">Reference proteome</keyword>
<reference evidence="2" key="2">
    <citation type="submission" date="2025-05" db="UniProtKB">
        <authorList>
            <consortium name="EnsemblMetazoa"/>
        </authorList>
    </citation>
    <scope>IDENTIFICATION</scope>
</reference>
<sequence>MTSRISKIYNIRTTLFLLTTIIYLIEPTESGALQLTEQNFNTTLDSNELAFIMFYTDWCRHSRALMPIFDETADGIAKEFPEAGKVVLGRVECEREMSICAKYEVRRWPTLLPFSNLPPENRKKYTGNRTVEALTTFVKDQWKELKELKERKELKSESE</sequence>
<reference evidence="4" key="1">
    <citation type="submission" date="2025-04" db="UniProtKB">
        <authorList>
            <consortium name="RefSeq"/>
        </authorList>
    </citation>
    <scope>IDENTIFICATION</scope>
    <source>
        <tissue evidence="4">Whole insect</tissue>
    </source>
</reference>
<dbReference type="AlphaFoldDB" id="A0A6P7GDE9"/>
<protein>
    <submittedName>
        <fullName evidence="4">Endoplasmic reticulum resident protein 44-like</fullName>
    </submittedName>
</protein>
<dbReference type="Gene3D" id="3.40.30.10">
    <property type="entry name" value="Glutaredoxin"/>
    <property type="match status" value="1"/>
</dbReference>
<name>A0A6P7GDE9_DIAVI</name>
<dbReference type="SUPFAM" id="SSF52833">
    <property type="entry name" value="Thioredoxin-like"/>
    <property type="match status" value="1"/>
</dbReference>
<dbReference type="PROSITE" id="PS51352">
    <property type="entry name" value="THIOREDOXIN_2"/>
    <property type="match status" value="1"/>
</dbReference>
<dbReference type="GeneID" id="114338157"/>